<keyword evidence="1" id="KW-0812">Transmembrane</keyword>
<dbReference type="OrthoDB" id="8190638at2759"/>
<protein>
    <recommendedName>
        <fullName evidence="2">EGF-like domain-containing protein</fullName>
    </recommendedName>
</protein>
<dbReference type="PROSITE" id="PS01186">
    <property type="entry name" value="EGF_2"/>
    <property type="match status" value="1"/>
</dbReference>
<keyword evidence="1" id="KW-1133">Transmembrane helix</keyword>
<reference evidence="3" key="2">
    <citation type="submission" date="2022-10" db="EMBL/GenBank/DDBJ databases">
        <authorList>
            <consortium name="ENA_rothamsted_submissions"/>
            <consortium name="culmorum"/>
            <person name="King R."/>
        </authorList>
    </citation>
    <scope>NUCLEOTIDE SEQUENCE</scope>
</reference>
<dbReference type="AlphaFoldDB" id="A0A9N9R8I0"/>
<proteinExistence type="predicted"/>
<dbReference type="InterPro" id="IPR000742">
    <property type="entry name" value="EGF"/>
</dbReference>
<dbReference type="Proteomes" id="UP001153714">
    <property type="component" value="Chromosome 4"/>
</dbReference>
<sequence length="131" mass="14599">MGIKVVDIVVVLVNLVYCVYSEHILPCNVSALYPCQGQNQVCNQLTRQCVCKSGFTFVNDSCEIPSEDSRHTVTGIVVSVFTIALIACGIILVFRKYDLANYIRQKISMRRNNTAAYEDVMIGHDDPPLNP</sequence>
<reference evidence="3" key="1">
    <citation type="submission" date="2021-12" db="EMBL/GenBank/DDBJ databases">
        <authorList>
            <person name="King R."/>
        </authorList>
    </citation>
    <scope>NUCLEOTIDE SEQUENCE</scope>
</reference>
<accession>A0A9N9R8I0</accession>
<evidence type="ECO:0000256" key="1">
    <source>
        <dbReference type="SAM" id="Phobius"/>
    </source>
</evidence>
<evidence type="ECO:0000313" key="3">
    <source>
        <dbReference type="EMBL" id="CAG9791701.1"/>
    </source>
</evidence>
<feature type="domain" description="EGF-like" evidence="2">
    <location>
        <begin position="49"/>
        <end position="62"/>
    </location>
</feature>
<evidence type="ECO:0000313" key="4">
    <source>
        <dbReference type="Proteomes" id="UP001153714"/>
    </source>
</evidence>
<gene>
    <name evidence="3" type="ORF">DIATSA_LOCUS9299</name>
</gene>
<evidence type="ECO:0000259" key="2">
    <source>
        <dbReference type="PROSITE" id="PS01186"/>
    </source>
</evidence>
<keyword evidence="4" id="KW-1185">Reference proteome</keyword>
<name>A0A9N9R8I0_9NEOP</name>
<dbReference type="EMBL" id="OU893335">
    <property type="protein sequence ID" value="CAG9791701.1"/>
    <property type="molecule type" value="Genomic_DNA"/>
</dbReference>
<organism evidence="3 4">
    <name type="scientific">Diatraea saccharalis</name>
    <name type="common">sugarcane borer</name>
    <dbReference type="NCBI Taxonomy" id="40085"/>
    <lineage>
        <taxon>Eukaryota</taxon>
        <taxon>Metazoa</taxon>
        <taxon>Ecdysozoa</taxon>
        <taxon>Arthropoda</taxon>
        <taxon>Hexapoda</taxon>
        <taxon>Insecta</taxon>
        <taxon>Pterygota</taxon>
        <taxon>Neoptera</taxon>
        <taxon>Endopterygota</taxon>
        <taxon>Lepidoptera</taxon>
        <taxon>Glossata</taxon>
        <taxon>Ditrysia</taxon>
        <taxon>Pyraloidea</taxon>
        <taxon>Crambidae</taxon>
        <taxon>Crambinae</taxon>
        <taxon>Diatraea</taxon>
    </lineage>
</organism>
<feature type="transmembrane region" description="Helical" evidence="1">
    <location>
        <begin position="73"/>
        <end position="94"/>
    </location>
</feature>
<keyword evidence="1" id="KW-0472">Membrane</keyword>